<dbReference type="CDD" id="cd00564">
    <property type="entry name" value="TMP_TenI"/>
    <property type="match status" value="1"/>
</dbReference>
<dbReference type="PROSITE" id="PS00893">
    <property type="entry name" value="NUDIX_BOX"/>
    <property type="match status" value="1"/>
</dbReference>
<dbReference type="Proteomes" id="UP000825679">
    <property type="component" value="Chromosome"/>
</dbReference>
<dbReference type="InterPro" id="IPR013785">
    <property type="entry name" value="Aldolase_TIM"/>
</dbReference>
<comment type="catalytic activity">
    <reaction evidence="10">
        <text>8-oxo-dGTP + H2O = 8-oxo-dGMP + diphosphate + H(+)</text>
        <dbReference type="Rhea" id="RHEA:31575"/>
        <dbReference type="ChEBI" id="CHEBI:15377"/>
        <dbReference type="ChEBI" id="CHEBI:15378"/>
        <dbReference type="ChEBI" id="CHEBI:33019"/>
        <dbReference type="ChEBI" id="CHEBI:63224"/>
        <dbReference type="ChEBI" id="CHEBI:77896"/>
        <dbReference type="EC" id="3.6.1.55"/>
    </reaction>
</comment>
<evidence type="ECO:0000256" key="12">
    <source>
        <dbReference type="ARBA" id="ARBA00038905"/>
    </source>
</evidence>
<evidence type="ECO:0000256" key="14">
    <source>
        <dbReference type="ARBA" id="ARBA00041592"/>
    </source>
</evidence>
<keyword evidence="4" id="KW-0235">DNA replication</keyword>
<evidence type="ECO:0000256" key="16">
    <source>
        <dbReference type="ARBA" id="ARBA00042798"/>
    </source>
</evidence>
<proteinExistence type="inferred from homology"/>
<keyword evidence="3" id="KW-0515">Mutator protein</keyword>
<evidence type="ECO:0000256" key="15">
    <source>
        <dbReference type="ARBA" id="ARBA00041979"/>
    </source>
</evidence>
<evidence type="ECO:0000256" key="17">
    <source>
        <dbReference type="RuleBase" id="RU003476"/>
    </source>
</evidence>
<keyword evidence="9" id="KW-0234">DNA repair</keyword>
<dbReference type="Gene3D" id="3.20.20.70">
    <property type="entry name" value="Aldolase class I"/>
    <property type="match status" value="1"/>
</dbReference>
<dbReference type="Pfam" id="PF02581">
    <property type="entry name" value="TMP-TENI"/>
    <property type="match status" value="1"/>
</dbReference>
<gene>
    <name evidence="19" type="ORF">K4H28_06865</name>
</gene>
<dbReference type="PROSITE" id="PS51462">
    <property type="entry name" value="NUDIX"/>
    <property type="match status" value="1"/>
</dbReference>
<protein>
    <recommendedName>
        <fullName evidence="13">8-oxo-dGTP diphosphatase</fullName>
        <ecNumber evidence="12">3.6.1.55</ecNumber>
    </recommendedName>
    <alternativeName>
        <fullName evidence="16">7,8-dihydro-8-oxoguanine-triphosphatase</fullName>
    </alternativeName>
    <alternativeName>
        <fullName evidence="15">Mutator protein MutT</fullName>
    </alternativeName>
    <alternativeName>
        <fullName evidence="14">dGTP pyrophosphohydrolase</fullName>
    </alternativeName>
</protein>
<keyword evidence="20" id="KW-1185">Reference proteome</keyword>
<organism evidence="19 20">
    <name type="scientific">Deefgea tanakiae</name>
    <dbReference type="NCBI Taxonomy" id="2865840"/>
    <lineage>
        <taxon>Bacteria</taxon>
        <taxon>Pseudomonadati</taxon>
        <taxon>Pseudomonadota</taxon>
        <taxon>Betaproteobacteria</taxon>
        <taxon>Neisseriales</taxon>
        <taxon>Chitinibacteraceae</taxon>
        <taxon>Deefgea</taxon>
    </lineage>
</organism>
<name>A0ABX8ZEC5_9NEIS</name>
<evidence type="ECO:0000259" key="18">
    <source>
        <dbReference type="PROSITE" id="PS51462"/>
    </source>
</evidence>
<keyword evidence="6" id="KW-0227">DNA damage</keyword>
<dbReference type="PANTHER" id="PTHR47707:SF1">
    <property type="entry name" value="NUDIX HYDROLASE FAMILY PROTEIN"/>
    <property type="match status" value="1"/>
</dbReference>
<comment type="catalytic activity">
    <reaction evidence="11">
        <text>8-oxo-GTP + H2O = 8-oxo-GMP + diphosphate + H(+)</text>
        <dbReference type="Rhea" id="RHEA:67616"/>
        <dbReference type="ChEBI" id="CHEBI:15377"/>
        <dbReference type="ChEBI" id="CHEBI:15378"/>
        <dbReference type="ChEBI" id="CHEBI:33019"/>
        <dbReference type="ChEBI" id="CHEBI:143553"/>
        <dbReference type="ChEBI" id="CHEBI:145694"/>
    </reaction>
</comment>
<accession>A0ABX8ZEC5</accession>
<dbReference type="InterPro" id="IPR036206">
    <property type="entry name" value="ThiamineP_synth_sf"/>
</dbReference>
<dbReference type="EC" id="3.6.1.55" evidence="12"/>
<dbReference type="InterPro" id="IPR047127">
    <property type="entry name" value="MutT-like"/>
</dbReference>
<dbReference type="PRINTS" id="PR00502">
    <property type="entry name" value="NUDIXFAMILY"/>
</dbReference>
<dbReference type="Pfam" id="PF00293">
    <property type="entry name" value="NUDIX"/>
    <property type="match status" value="1"/>
</dbReference>
<dbReference type="SUPFAM" id="SSF51391">
    <property type="entry name" value="Thiamin phosphate synthase"/>
    <property type="match status" value="1"/>
</dbReference>
<dbReference type="GO" id="GO:0016787">
    <property type="term" value="F:hydrolase activity"/>
    <property type="evidence" value="ECO:0007669"/>
    <property type="project" value="UniProtKB-KW"/>
</dbReference>
<evidence type="ECO:0000256" key="6">
    <source>
        <dbReference type="ARBA" id="ARBA00022763"/>
    </source>
</evidence>
<evidence type="ECO:0000256" key="8">
    <source>
        <dbReference type="ARBA" id="ARBA00022842"/>
    </source>
</evidence>
<evidence type="ECO:0000256" key="10">
    <source>
        <dbReference type="ARBA" id="ARBA00035861"/>
    </source>
</evidence>
<comment type="similarity">
    <text evidence="2 17">Belongs to the Nudix hydrolase family.</text>
</comment>
<keyword evidence="8" id="KW-0460">Magnesium</keyword>
<dbReference type="SUPFAM" id="SSF55811">
    <property type="entry name" value="Nudix"/>
    <property type="match status" value="1"/>
</dbReference>
<reference evidence="19 20" key="1">
    <citation type="submission" date="2021-08" db="EMBL/GenBank/DDBJ databases">
        <title>complete genome sequencing of Deefgea sp. D25.</title>
        <authorList>
            <person name="Bae J.-W."/>
            <person name="Gim D.-H."/>
        </authorList>
    </citation>
    <scope>NUCLEOTIDE SEQUENCE [LARGE SCALE GENOMIC DNA]</scope>
    <source>
        <strain evidence="19 20">D25</strain>
    </source>
</reference>
<dbReference type="InterPro" id="IPR000086">
    <property type="entry name" value="NUDIX_hydrolase_dom"/>
</dbReference>
<dbReference type="InterPro" id="IPR015797">
    <property type="entry name" value="NUDIX_hydrolase-like_dom_sf"/>
</dbReference>
<feature type="domain" description="Nudix hydrolase" evidence="18">
    <location>
        <begin position="1"/>
        <end position="125"/>
    </location>
</feature>
<sequence length="307" mass="33694">MAAGILINASGQFLLGSRPTGKPYACYWEFPGGKLEQGESAAEALSRELKEEMGIQVTQATPWITQRFNYPHADVELQFFKVTAWDGLLHGHEGQALAWQNIGQLNVSPILPANGPILRSLALPSQINISNVAELGLQTFLTQLEAKWAKEAAWVLIREPQLSSSDYVKVVKSVQQIARPHGGKIIIHHDIELARSLNIDCIHLTSAQLTAMGERPQGMDWVSASTHNLADLQQVDRLGLDFAFLGHVNSSQSHPNQAPLGWNEFEALCQHGWRFPILAIGGQSPETLSTAQRHGGHGIAVLRAAWF</sequence>
<comment type="cofactor">
    <cofactor evidence="1">
        <name>Mg(2+)</name>
        <dbReference type="ChEBI" id="CHEBI:18420"/>
    </cofactor>
</comment>
<evidence type="ECO:0000256" key="9">
    <source>
        <dbReference type="ARBA" id="ARBA00023204"/>
    </source>
</evidence>
<dbReference type="PANTHER" id="PTHR47707">
    <property type="entry name" value="8-OXO-DGTP DIPHOSPHATASE"/>
    <property type="match status" value="1"/>
</dbReference>
<dbReference type="Gene3D" id="3.90.79.10">
    <property type="entry name" value="Nucleoside Triphosphate Pyrophosphohydrolase"/>
    <property type="match status" value="1"/>
</dbReference>
<evidence type="ECO:0000313" key="19">
    <source>
        <dbReference type="EMBL" id="QZA79463.1"/>
    </source>
</evidence>
<evidence type="ECO:0000256" key="5">
    <source>
        <dbReference type="ARBA" id="ARBA00022723"/>
    </source>
</evidence>
<evidence type="ECO:0000313" key="20">
    <source>
        <dbReference type="Proteomes" id="UP000825679"/>
    </source>
</evidence>
<keyword evidence="5" id="KW-0479">Metal-binding</keyword>
<evidence type="ECO:0000256" key="4">
    <source>
        <dbReference type="ARBA" id="ARBA00022705"/>
    </source>
</evidence>
<evidence type="ECO:0000256" key="11">
    <source>
        <dbReference type="ARBA" id="ARBA00036904"/>
    </source>
</evidence>
<dbReference type="InterPro" id="IPR020476">
    <property type="entry name" value="Nudix_hydrolase"/>
</dbReference>
<dbReference type="CDD" id="cd03425">
    <property type="entry name" value="NUDIX_MutT_NudA_like"/>
    <property type="match status" value="1"/>
</dbReference>
<evidence type="ECO:0000256" key="13">
    <source>
        <dbReference type="ARBA" id="ARBA00040794"/>
    </source>
</evidence>
<evidence type="ECO:0000256" key="2">
    <source>
        <dbReference type="ARBA" id="ARBA00005582"/>
    </source>
</evidence>
<evidence type="ECO:0000256" key="7">
    <source>
        <dbReference type="ARBA" id="ARBA00022801"/>
    </source>
</evidence>
<evidence type="ECO:0000256" key="1">
    <source>
        <dbReference type="ARBA" id="ARBA00001946"/>
    </source>
</evidence>
<keyword evidence="7 17" id="KW-0378">Hydrolase</keyword>
<evidence type="ECO:0000256" key="3">
    <source>
        <dbReference type="ARBA" id="ARBA00022457"/>
    </source>
</evidence>
<dbReference type="EMBL" id="CP081150">
    <property type="protein sequence ID" value="QZA79463.1"/>
    <property type="molecule type" value="Genomic_DNA"/>
</dbReference>
<dbReference type="InterPro" id="IPR022998">
    <property type="entry name" value="ThiamineP_synth_TenI"/>
</dbReference>
<dbReference type="NCBIfam" id="NF006530">
    <property type="entry name" value="PRK08999.1"/>
    <property type="match status" value="1"/>
</dbReference>
<dbReference type="InterPro" id="IPR020084">
    <property type="entry name" value="NUDIX_hydrolase_CS"/>
</dbReference>